<keyword evidence="1" id="KW-0472">Membrane</keyword>
<dbReference type="AlphaFoldDB" id="A0A917QZQ9"/>
<reference evidence="2" key="2">
    <citation type="submission" date="2020-09" db="EMBL/GenBank/DDBJ databases">
        <authorList>
            <person name="Sun Q."/>
            <person name="Ohkuma M."/>
        </authorList>
    </citation>
    <scope>NUCLEOTIDE SEQUENCE</scope>
    <source>
        <strain evidence="2">JCM 13064</strain>
    </source>
</reference>
<proteinExistence type="predicted"/>
<reference evidence="2" key="1">
    <citation type="journal article" date="2014" name="Int. J. Syst. Evol. Microbiol.">
        <title>Complete genome sequence of Corynebacterium casei LMG S-19264T (=DSM 44701T), isolated from a smear-ripened cheese.</title>
        <authorList>
            <consortium name="US DOE Joint Genome Institute (JGI-PGF)"/>
            <person name="Walter F."/>
            <person name="Albersmeier A."/>
            <person name="Kalinowski J."/>
            <person name="Ruckert C."/>
        </authorList>
    </citation>
    <scope>NUCLEOTIDE SEQUENCE</scope>
    <source>
        <strain evidence="2">JCM 13064</strain>
    </source>
</reference>
<dbReference type="Gene3D" id="2.130.10.10">
    <property type="entry name" value="YVTN repeat-like/Quinoprotein amine dehydrogenase"/>
    <property type="match status" value="1"/>
</dbReference>
<gene>
    <name evidence="2" type="ORF">GCM10007964_22200</name>
</gene>
<sequence>MTRLHDALGALAQEAPPVNLAERAIGTARRRRARMLASAAAAVLLVGGGGATTLNLYAANGRDSQAAIGGEAANARPEAAAPLPGRGIGPARFAYLGWCGHDRAPGFGASTLGTECAQWRLITKDGKEYRLPEAVGIFVEQTSQNRGNNAAPLAISQDGRRVAYYSEKDRAFKVRDLAGGRVWRLPLNVSRDYLMKWGGAVRLSPDGRYAAASSGPDDPGVLFDASDGTSRPIPAGWWPGNITWSGSLLLTSGDQMRIMSIAGVGRPVEVPVEHARSGTLSVDDRTVVAFTVREAEKRRSGPNSNARPVGVAVRTIDAETGRVLSSVPLRGAPEHLLPPLGPAIKSGEDELLVGQMRQKIRANGVHAPADLVVYLVNLRTGKVHENSRYSFRGDNAVTVLPGMGGI</sequence>
<protein>
    <submittedName>
        <fullName evidence="2">Uncharacterized protein</fullName>
    </submittedName>
</protein>
<dbReference type="EMBL" id="BMNT01000010">
    <property type="protein sequence ID" value="GGK79132.1"/>
    <property type="molecule type" value="Genomic_DNA"/>
</dbReference>
<keyword evidence="3" id="KW-1185">Reference proteome</keyword>
<accession>A0A917QZQ9</accession>
<evidence type="ECO:0000313" key="2">
    <source>
        <dbReference type="EMBL" id="GGK79132.1"/>
    </source>
</evidence>
<organism evidence="2 3">
    <name type="scientific">Sphaerisporangium melleum</name>
    <dbReference type="NCBI Taxonomy" id="321316"/>
    <lineage>
        <taxon>Bacteria</taxon>
        <taxon>Bacillati</taxon>
        <taxon>Actinomycetota</taxon>
        <taxon>Actinomycetes</taxon>
        <taxon>Streptosporangiales</taxon>
        <taxon>Streptosporangiaceae</taxon>
        <taxon>Sphaerisporangium</taxon>
    </lineage>
</organism>
<keyword evidence="1" id="KW-1133">Transmembrane helix</keyword>
<dbReference type="Proteomes" id="UP000645217">
    <property type="component" value="Unassembled WGS sequence"/>
</dbReference>
<keyword evidence="1" id="KW-0812">Transmembrane</keyword>
<dbReference type="InterPro" id="IPR015943">
    <property type="entry name" value="WD40/YVTN_repeat-like_dom_sf"/>
</dbReference>
<evidence type="ECO:0000256" key="1">
    <source>
        <dbReference type="SAM" id="Phobius"/>
    </source>
</evidence>
<name>A0A917QZQ9_9ACTN</name>
<feature type="transmembrane region" description="Helical" evidence="1">
    <location>
        <begin position="36"/>
        <end position="58"/>
    </location>
</feature>
<evidence type="ECO:0000313" key="3">
    <source>
        <dbReference type="Proteomes" id="UP000645217"/>
    </source>
</evidence>
<dbReference type="RefSeq" id="WP_189162884.1">
    <property type="nucleotide sequence ID" value="NZ_BMNT01000010.1"/>
</dbReference>
<comment type="caution">
    <text evidence="2">The sequence shown here is derived from an EMBL/GenBank/DDBJ whole genome shotgun (WGS) entry which is preliminary data.</text>
</comment>
<dbReference type="SUPFAM" id="SSF82171">
    <property type="entry name" value="DPP6 N-terminal domain-like"/>
    <property type="match status" value="1"/>
</dbReference>